<reference evidence="8 9" key="1">
    <citation type="journal article" date="2010" name="J. Bacteriol.">
        <title>Complete genome sequence of "Candidatus Puniceispirillum marinum" IMCC1322, a representative of the SAR116 clade in the Alphaproteobacteria.</title>
        <authorList>
            <person name="Oh H.M."/>
            <person name="Kwon K.K."/>
            <person name="Kang I."/>
            <person name="Kang S.G."/>
            <person name="Lee J.H."/>
            <person name="Kim S.J."/>
            <person name="Cho J.C."/>
        </authorList>
    </citation>
    <scope>NUCLEOTIDE SEQUENCE [LARGE SCALE GENOMIC DNA]</scope>
    <source>
        <strain evidence="8 9">IMCC1322</strain>
    </source>
</reference>
<dbReference type="OrthoDB" id="9812625at2"/>
<keyword evidence="9" id="KW-1185">Reference proteome</keyword>
<dbReference type="InterPro" id="IPR015590">
    <property type="entry name" value="Aldehyde_DH_dom"/>
</dbReference>
<gene>
    <name evidence="8" type="ordered locus">SAR116_0754</name>
</gene>
<dbReference type="InterPro" id="IPR029510">
    <property type="entry name" value="Ald_DH_CS_GLU"/>
</dbReference>
<dbReference type="InterPro" id="IPR016160">
    <property type="entry name" value="Ald_DH_CS_CYS"/>
</dbReference>
<dbReference type="Gene3D" id="3.40.309.10">
    <property type="entry name" value="Aldehyde Dehydrogenase, Chain A, domain 2"/>
    <property type="match status" value="1"/>
</dbReference>
<feature type="active site" evidence="5">
    <location>
        <position position="249"/>
    </location>
</feature>
<dbReference type="Proteomes" id="UP000007460">
    <property type="component" value="Chromosome"/>
</dbReference>
<dbReference type="GO" id="GO:0004029">
    <property type="term" value="F:aldehyde dehydrogenase (NAD+) activity"/>
    <property type="evidence" value="ECO:0007669"/>
    <property type="project" value="UniProtKB-EC"/>
</dbReference>
<dbReference type="PROSITE" id="PS00070">
    <property type="entry name" value="ALDEHYDE_DEHYDR_CYS"/>
    <property type="match status" value="1"/>
</dbReference>
<comment type="similarity">
    <text evidence="1 6">Belongs to the aldehyde dehydrogenase family.</text>
</comment>
<proteinExistence type="inferred from homology"/>
<dbReference type="FunFam" id="3.40.605.10:FF:000007">
    <property type="entry name" value="NAD/NADP-dependent betaine aldehyde dehydrogenase"/>
    <property type="match status" value="1"/>
</dbReference>
<accession>D5BRV0</accession>
<comment type="catalytic activity">
    <reaction evidence="4">
        <text>an aldehyde + NAD(+) + H2O = a carboxylate + NADH + 2 H(+)</text>
        <dbReference type="Rhea" id="RHEA:16185"/>
        <dbReference type="ChEBI" id="CHEBI:15377"/>
        <dbReference type="ChEBI" id="CHEBI:15378"/>
        <dbReference type="ChEBI" id="CHEBI:17478"/>
        <dbReference type="ChEBI" id="CHEBI:29067"/>
        <dbReference type="ChEBI" id="CHEBI:57540"/>
        <dbReference type="ChEBI" id="CHEBI:57945"/>
        <dbReference type="EC" id="1.2.1.3"/>
    </reaction>
</comment>
<dbReference type="FunFam" id="3.40.309.10:FF:000012">
    <property type="entry name" value="Betaine aldehyde dehydrogenase"/>
    <property type="match status" value="1"/>
</dbReference>
<sequence>MIDKTDLYIDGEWVKSIDGRVVPVINPATEEEYASITLAGKADTESAIAAAKRAFPAWSMTSPEERLDYLKKLLEVYQAREREMAHTISDEMGAPIDLAISEQASSGSSHLKAFIRTLAAFEWVRPLRPGTAGQDLTYEPAGVAALITPWNWPMNQVVLKVGAAIAAGCTMVLKPSEIAPMSGMLFAEMVHEVGLPAGVFNLINGDGVGAGSIMSSHPDIDVVSFTGSTRAGILITKAAADSVKNVSLELGGKSPNLIFDDCDIEAAVTRGTKFCFNNTGQSCNAATRMLVERSAYDQAVEVAARVADETKVDMPSKEGKHIGPLVSEAQFNKVQDLIQKGIDEGARLVAGGVGRPDGLNRGYFVRPTVFADTNNDMTIMREEIFGPVLSIMPFDTEDEAIAIANDTPFGLSAYLQTGDTERAHRVARQLRAGMVQVNGASRASGSPFGGFKQSGVGREGGAMGIEEFLEVKTISGIVDA</sequence>
<dbReference type="PANTHER" id="PTHR42804:SF1">
    <property type="entry name" value="ALDEHYDE DEHYDROGENASE-RELATED"/>
    <property type="match status" value="1"/>
</dbReference>
<dbReference type="InterPro" id="IPR016163">
    <property type="entry name" value="Ald_DH_C"/>
</dbReference>
<dbReference type="SUPFAM" id="SSF53720">
    <property type="entry name" value="ALDH-like"/>
    <property type="match status" value="1"/>
</dbReference>
<dbReference type="HOGENOM" id="CLU_005391_0_0_5"/>
<dbReference type="PANTHER" id="PTHR42804">
    <property type="entry name" value="ALDEHYDE DEHYDROGENASE"/>
    <property type="match status" value="1"/>
</dbReference>
<evidence type="ECO:0000256" key="2">
    <source>
        <dbReference type="ARBA" id="ARBA00023002"/>
    </source>
</evidence>
<evidence type="ECO:0000256" key="5">
    <source>
        <dbReference type="PROSITE-ProRule" id="PRU10007"/>
    </source>
</evidence>
<dbReference type="KEGG" id="apb:SAR116_0754"/>
<dbReference type="Pfam" id="PF00171">
    <property type="entry name" value="Aldedh"/>
    <property type="match status" value="1"/>
</dbReference>
<evidence type="ECO:0000259" key="7">
    <source>
        <dbReference type="Pfam" id="PF00171"/>
    </source>
</evidence>
<dbReference type="eggNOG" id="COG1012">
    <property type="taxonomic scope" value="Bacteria"/>
</dbReference>
<dbReference type="Gene3D" id="3.40.605.10">
    <property type="entry name" value="Aldehyde Dehydrogenase, Chain A, domain 1"/>
    <property type="match status" value="1"/>
</dbReference>
<evidence type="ECO:0000256" key="3">
    <source>
        <dbReference type="ARBA" id="ARBA00024226"/>
    </source>
</evidence>
<dbReference type="AlphaFoldDB" id="D5BRV0"/>
<name>D5BRV0_PUNMI</name>
<dbReference type="EC" id="1.2.1.3" evidence="3"/>
<dbReference type="STRING" id="488538.SAR116_0754"/>
<feature type="domain" description="Aldehyde dehydrogenase" evidence="7">
    <location>
        <begin position="13"/>
        <end position="474"/>
    </location>
</feature>
<evidence type="ECO:0000256" key="1">
    <source>
        <dbReference type="ARBA" id="ARBA00009986"/>
    </source>
</evidence>
<protein>
    <recommendedName>
        <fullName evidence="3">aldehyde dehydrogenase (NAD(+))</fullName>
        <ecNumber evidence="3">1.2.1.3</ecNumber>
    </recommendedName>
</protein>
<organism evidence="8 9">
    <name type="scientific">Puniceispirillum marinum (strain IMCC1322)</name>
    <dbReference type="NCBI Taxonomy" id="488538"/>
    <lineage>
        <taxon>Bacteria</taxon>
        <taxon>Pseudomonadati</taxon>
        <taxon>Pseudomonadota</taxon>
        <taxon>Alphaproteobacteria</taxon>
        <taxon>Candidatus Puniceispirillales</taxon>
        <taxon>Candidatus Puniceispirillaceae</taxon>
        <taxon>Candidatus Puniceispirillum</taxon>
    </lineage>
</organism>
<keyword evidence="2 6" id="KW-0560">Oxidoreductase</keyword>
<evidence type="ECO:0000313" key="9">
    <source>
        <dbReference type="Proteomes" id="UP000007460"/>
    </source>
</evidence>
<evidence type="ECO:0000256" key="4">
    <source>
        <dbReference type="ARBA" id="ARBA00049194"/>
    </source>
</evidence>
<dbReference type="RefSeq" id="WP_013045626.1">
    <property type="nucleotide sequence ID" value="NC_014010.1"/>
</dbReference>
<dbReference type="EMBL" id="CP001751">
    <property type="protein sequence ID" value="ADE38997.1"/>
    <property type="molecule type" value="Genomic_DNA"/>
</dbReference>
<evidence type="ECO:0000313" key="8">
    <source>
        <dbReference type="EMBL" id="ADE38997.1"/>
    </source>
</evidence>
<dbReference type="InterPro" id="IPR016161">
    <property type="entry name" value="Ald_DH/histidinol_DH"/>
</dbReference>
<dbReference type="InterPro" id="IPR016162">
    <property type="entry name" value="Ald_DH_N"/>
</dbReference>
<dbReference type="CDD" id="cd07138">
    <property type="entry name" value="ALDH_CddD_SSP0762"/>
    <property type="match status" value="1"/>
</dbReference>
<evidence type="ECO:0000256" key="6">
    <source>
        <dbReference type="RuleBase" id="RU003345"/>
    </source>
</evidence>
<dbReference type="PROSITE" id="PS00687">
    <property type="entry name" value="ALDEHYDE_DEHYDR_GLU"/>
    <property type="match status" value="1"/>
</dbReference>